<evidence type="ECO:0000313" key="2">
    <source>
        <dbReference type="EMBL" id="CAD6193804.1"/>
    </source>
</evidence>
<dbReference type="AlphaFoldDB" id="A0A8S1HDL4"/>
<dbReference type="Proteomes" id="UP000835052">
    <property type="component" value="Unassembled WGS sequence"/>
</dbReference>
<organism evidence="2 3">
    <name type="scientific">Caenorhabditis auriculariae</name>
    <dbReference type="NCBI Taxonomy" id="2777116"/>
    <lineage>
        <taxon>Eukaryota</taxon>
        <taxon>Metazoa</taxon>
        <taxon>Ecdysozoa</taxon>
        <taxon>Nematoda</taxon>
        <taxon>Chromadorea</taxon>
        <taxon>Rhabditida</taxon>
        <taxon>Rhabditina</taxon>
        <taxon>Rhabditomorpha</taxon>
        <taxon>Rhabditoidea</taxon>
        <taxon>Rhabditidae</taxon>
        <taxon>Peloderinae</taxon>
        <taxon>Caenorhabditis</taxon>
    </lineage>
</organism>
<evidence type="ECO:0000256" key="1">
    <source>
        <dbReference type="SAM" id="MobiDB-lite"/>
    </source>
</evidence>
<proteinExistence type="predicted"/>
<feature type="compositionally biased region" description="Basic residues" evidence="1">
    <location>
        <begin position="70"/>
        <end position="80"/>
    </location>
</feature>
<reference evidence="2" key="1">
    <citation type="submission" date="2020-10" db="EMBL/GenBank/DDBJ databases">
        <authorList>
            <person name="Kikuchi T."/>
        </authorList>
    </citation>
    <scope>NUCLEOTIDE SEQUENCE</scope>
    <source>
        <strain evidence="2">NKZ352</strain>
    </source>
</reference>
<gene>
    <name evidence="2" type="ORF">CAUJ_LOCUS9723</name>
</gene>
<comment type="caution">
    <text evidence="2">The sequence shown here is derived from an EMBL/GenBank/DDBJ whole genome shotgun (WGS) entry which is preliminary data.</text>
</comment>
<sequence>MIRKSLNLFIDHNPTSMFDKPISMDKTFRITIIFTQRLAPKKTNRGARAAVYSQLNAHLRPSGPSLGQASRRRRTRRRHTVGTSTRSRLPTTVKSSRIVDDHTHYIVSTHVSVGASSPVFKYLHNLHPPFFYDRFVGKDI</sequence>
<evidence type="ECO:0000313" key="3">
    <source>
        <dbReference type="Proteomes" id="UP000835052"/>
    </source>
</evidence>
<feature type="region of interest" description="Disordered" evidence="1">
    <location>
        <begin position="60"/>
        <end position="89"/>
    </location>
</feature>
<name>A0A8S1HDL4_9PELO</name>
<keyword evidence="3" id="KW-1185">Reference proteome</keyword>
<dbReference type="EMBL" id="CAJGYM010000038">
    <property type="protein sequence ID" value="CAD6193804.1"/>
    <property type="molecule type" value="Genomic_DNA"/>
</dbReference>
<accession>A0A8S1HDL4</accession>
<protein>
    <submittedName>
        <fullName evidence="2">Uncharacterized protein</fullName>
    </submittedName>
</protein>